<dbReference type="EMBL" id="JANAVB010037281">
    <property type="protein sequence ID" value="KAJ6802471.1"/>
    <property type="molecule type" value="Genomic_DNA"/>
</dbReference>
<organism evidence="1 3">
    <name type="scientific">Iris pallida</name>
    <name type="common">Sweet iris</name>
    <dbReference type="NCBI Taxonomy" id="29817"/>
    <lineage>
        <taxon>Eukaryota</taxon>
        <taxon>Viridiplantae</taxon>
        <taxon>Streptophyta</taxon>
        <taxon>Embryophyta</taxon>
        <taxon>Tracheophyta</taxon>
        <taxon>Spermatophyta</taxon>
        <taxon>Magnoliopsida</taxon>
        <taxon>Liliopsida</taxon>
        <taxon>Asparagales</taxon>
        <taxon>Iridaceae</taxon>
        <taxon>Iridoideae</taxon>
        <taxon>Irideae</taxon>
        <taxon>Iris</taxon>
    </lineage>
</organism>
<dbReference type="Proteomes" id="UP001140949">
    <property type="component" value="Unassembled WGS sequence"/>
</dbReference>
<dbReference type="AlphaFoldDB" id="A0AAX6EEQ0"/>
<protein>
    <submittedName>
        <fullName evidence="1">Uncharacterized protein</fullName>
    </submittedName>
</protein>
<dbReference type="EMBL" id="JANAVB010034615">
    <property type="protein sequence ID" value="KAJ6806621.1"/>
    <property type="molecule type" value="Genomic_DNA"/>
</dbReference>
<name>A0AAX6EEQ0_IRIPA</name>
<sequence length="56" mass="6658">MTQATKAISGQRDIEDLRQWKMELQNQITDAMNRFNSMTSTFMSMHQNMLQNMNMQ</sequence>
<evidence type="ECO:0000313" key="3">
    <source>
        <dbReference type="Proteomes" id="UP001140949"/>
    </source>
</evidence>
<accession>A0AAX6EEQ0</accession>
<comment type="caution">
    <text evidence="1">The sequence shown here is derived from an EMBL/GenBank/DDBJ whole genome shotgun (WGS) entry which is preliminary data.</text>
</comment>
<reference evidence="1" key="1">
    <citation type="journal article" date="2023" name="GigaByte">
        <title>Genome assembly of the bearded iris, Iris pallida Lam.</title>
        <authorList>
            <person name="Bruccoleri R.E."/>
            <person name="Oakeley E.J."/>
            <person name="Faust A.M.E."/>
            <person name="Altorfer M."/>
            <person name="Dessus-Babus S."/>
            <person name="Burckhardt D."/>
            <person name="Oertli M."/>
            <person name="Naumann U."/>
            <person name="Petersen F."/>
            <person name="Wong J."/>
        </authorList>
    </citation>
    <scope>NUCLEOTIDE SEQUENCE</scope>
    <source>
        <strain evidence="1">GSM-AAB239-AS_SAM_17_03QT</strain>
    </source>
</reference>
<keyword evidence="3" id="KW-1185">Reference proteome</keyword>
<reference evidence="1" key="2">
    <citation type="submission" date="2023-04" db="EMBL/GenBank/DDBJ databases">
        <authorList>
            <person name="Bruccoleri R.E."/>
            <person name="Oakeley E.J."/>
            <person name="Faust A.-M."/>
            <person name="Dessus-Babus S."/>
            <person name="Altorfer M."/>
            <person name="Burckhardt D."/>
            <person name="Oertli M."/>
            <person name="Naumann U."/>
            <person name="Petersen F."/>
            <person name="Wong J."/>
        </authorList>
    </citation>
    <scope>NUCLEOTIDE SEQUENCE</scope>
    <source>
        <strain evidence="1">GSM-AAB239-AS_SAM_17_03QT</strain>
        <tissue evidence="1">Leaf</tissue>
    </source>
</reference>
<evidence type="ECO:0000313" key="1">
    <source>
        <dbReference type="EMBL" id="KAJ6802471.1"/>
    </source>
</evidence>
<evidence type="ECO:0000313" key="2">
    <source>
        <dbReference type="EMBL" id="KAJ6806621.1"/>
    </source>
</evidence>
<proteinExistence type="predicted"/>
<gene>
    <name evidence="2" type="ORF">M6B38_173950</name>
    <name evidence="1" type="ORF">M6B38_194950</name>
</gene>